<keyword evidence="2" id="KW-1185">Reference proteome</keyword>
<proteinExistence type="predicted"/>
<gene>
    <name evidence="1" type="ORF">PROFUN_04381</name>
</gene>
<dbReference type="AlphaFoldDB" id="A0A2P6NHU1"/>
<evidence type="ECO:0000313" key="1">
    <source>
        <dbReference type="EMBL" id="PRP83507.1"/>
    </source>
</evidence>
<organism evidence="1 2">
    <name type="scientific">Planoprotostelium fungivorum</name>
    <dbReference type="NCBI Taxonomy" id="1890364"/>
    <lineage>
        <taxon>Eukaryota</taxon>
        <taxon>Amoebozoa</taxon>
        <taxon>Evosea</taxon>
        <taxon>Variosea</taxon>
        <taxon>Cavosteliida</taxon>
        <taxon>Cavosteliaceae</taxon>
        <taxon>Planoprotostelium</taxon>
    </lineage>
</organism>
<reference evidence="1 2" key="1">
    <citation type="journal article" date="2018" name="Genome Biol. Evol.">
        <title>Multiple Roots of Fruiting Body Formation in Amoebozoa.</title>
        <authorList>
            <person name="Hillmann F."/>
            <person name="Forbes G."/>
            <person name="Novohradska S."/>
            <person name="Ferling I."/>
            <person name="Riege K."/>
            <person name="Groth M."/>
            <person name="Westermann M."/>
            <person name="Marz M."/>
            <person name="Spaller T."/>
            <person name="Winckler T."/>
            <person name="Schaap P."/>
            <person name="Glockner G."/>
        </authorList>
    </citation>
    <scope>NUCLEOTIDE SEQUENCE [LARGE SCALE GENOMIC DNA]</scope>
    <source>
        <strain evidence="1 2">Jena</strain>
    </source>
</reference>
<name>A0A2P6NHU1_9EUKA</name>
<evidence type="ECO:0000313" key="2">
    <source>
        <dbReference type="Proteomes" id="UP000241769"/>
    </source>
</evidence>
<dbReference type="Proteomes" id="UP000241769">
    <property type="component" value="Unassembled WGS sequence"/>
</dbReference>
<accession>A0A2P6NHU1</accession>
<dbReference type="EMBL" id="MDYQ01000081">
    <property type="protein sequence ID" value="PRP83507.1"/>
    <property type="molecule type" value="Genomic_DNA"/>
</dbReference>
<sequence length="163" mass="18221">MSLAEPTIGKHFVGGSVNGLAVDESLKRVLSAALASSGVACSLYGDRAAAGGVGGDYQDEERGRRQQQTAALLNMRCRCFNLTRGGCQQLRGMRGILTTIKKKNHRITPVEYSWQYQLLSMKKFDTYRTRTCAPEGSRFLVYRHNQLGQGVLICFRTYCYRQI</sequence>
<comment type="caution">
    <text evidence="1">The sequence shown here is derived from an EMBL/GenBank/DDBJ whole genome shotgun (WGS) entry which is preliminary data.</text>
</comment>
<protein>
    <submittedName>
        <fullName evidence="1">Uncharacterized protein</fullName>
    </submittedName>
</protein>
<dbReference type="InParanoid" id="A0A2P6NHU1"/>